<name>A0A975END0_9RHOB</name>
<reference evidence="2" key="1">
    <citation type="submission" date="2020-07" db="EMBL/GenBank/DDBJ databases">
        <title>Genome sequences of bacteria associated with the marine, planktonic diatom Thalassiosira profunda strain ECT2AJA-044.</title>
        <authorList>
            <person name="Gargas C.B."/>
            <person name="Roberts W.R."/>
            <person name="Alverson A.J."/>
        </authorList>
    </citation>
    <scope>NUCLEOTIDE SEQUENCE</scope>
    <source>
        <strain evidence="2">ECT2AJA-044</strain>
    </source>
</reference>
<accession>A0A975END0</accession>
<protein>
    <submittedName>
        <fullName evidence="2">Efflux RND transporter periplasmic adaptor subunit</fullName>
    </submittedName>
</protein>
<dbReference type="AlphaFoldDB" id="A0A975END0"/>
<dbReference type="KEGG" id="cact:HZ995_12750"/>
<dbReference type="EMBL" id="CP060010">
    <property type="protein sequence ID" value="QTN35342.1"/>
    <property type="molecule type" value="Genomic_DNA"/>
</dbReference>
<evidence type="ECO:0000259" key="1">
    <source>
        <dbReference type="Pfam" id="PF25954"/>
    </source>
</evidence>
<dbReference type="InterPro" id="IPR058792">
    <property type="entry name" value="Beta-barrel_RND_2"/>
</dbReference>
<dbReference type="Gene3D" id="2.40.30.170">
    <property type="match status" value="1"/>
</dbReference>
<dbReference type="RefSeq" id="WP_209356027.1">
    <property type="nucleotide sequence ID" value="NZ_CP060010.1"/>
</dbReference>
<dbReference type="Pfam" id="PF25954">
    <property type="entry name" value="Beta-barrel_RND_2"/>
    <property type="match status" value="1"/>
</dbReference>
<dbReference type="Gene3D" id="1.10.287.470">
    <property type="entry name" value="Helix hairpin bin"/>
    <property type="match status" value="1"/>
</dbReference>
<evidence type="ECO:0000313" key="2">
    <source>
        <dbReference type="EMBL" id="QTN35342.1"/>
    </source>
</evidence>
<dbReference type="Proteomes" id="UP000665026">
    <property type="component" value="Chromosome"/>
</dbReference>
<dbReference type="GO" id="GO:1990281">
    <property type="term" value="C:efflux pump complex"/>
    <property type="evidence" value="ECO:0007669"/>
    <property type="project" value="TreeGrafter"/>
</dbReference>
<feature type="domain" description="CusB-like beta-barrel" evidence="1">
    <location>
        <begin position="268"/>
        <end position="335"/>
    </location>
</feature>
<evidence type="ECO:0000313" key="3">
    <source>
        <dbReference type="Proteomes" id="UP000665026"/>
    </source>
</evidence>
<gene>
    <name evidence="2" type="ORF">HZ995_12750</name>
</gene>
<dbReference type="SUPFAM" id="SSF111369">
    <property type="entry name" value="HlyD-like secretion proteins"/>
    <property type="match status" value="2"/>
</dbReference>
<dbReference type="PANTHER" id="PTHR30469:SF29">
    <property type="entry name" value="BLR2860 PROTEIN"/>
    <property type="match status" value="1"/>
</dbReference>
<dbReference type="Gene3D" id="2.40.50.100">
    <property type="match status" value="1"/>
</dbReference>
<dbReference type="Gene3D" id="2.40.420.20">
    <property type="match status" value="1"/>
</dbReference>
<proteinExistence type="predicted"/>
<organism evidence="2 3">
    <name type="scientific">Cognatishimia activa</name>
    <dbReference type="NCBI Taxonomy" id="1715691"/>
    <lineage>
        <taxon>Bacteria</taxon>
        <taxon>Pseudomonadati</taxon>
        <taxon>Pseudomonadota</taxon>
        <taxon>Alphaproteobacteria</taxon>
        <taxon>Rhodobacterales</taxon>
        <taxon>Paracoccaceae</taxon>
        <taxon>Cognatishimia</taxon>
    </lineage>
</organism>
<dbReference type="PANTHER" id="PTHR30469">
    <property type="entry name" value="MULTIDRUG RESISTANCE PROTEIN MDTA"/>
    <property type="match status" value="1"/>
</dbReference>
<dbReference type="GO" id="GO:0015562">
    <property type="term" value="F:efflux transmembrane transporter activity"/>
    <property type="evidence" value="ECO:0007669"/>
    <property type="project" value="TreeGrafter"/>
</dbReference>
<sequence length="416" mass="43548">MKPVPVIIAAIVTAFLFLFVIQREQLLEFASGGSGDSDTVVTETAEPAETVESTENVVRVVAIQSTARVIDSAVVLRGETEATRQLDVMAETSGLVISEPLRKGALVEAGQLLCEIDPGTRLASLAEAQARLASAKAAAPAAQAVVEQARAALEEARINDNAAERLSKEGFASETRVAATQAAVRAAEAGVSSALSGLESAQANIESAEAGVASAQKEIDRLKVFAPFGGLLETDTAEIGGLLSVNSPNSAHCATIIQLDPVKLVGFVPETEVNRVQLGARAGARLTDGNEVIGEVTFLSRAADETTRTFRVEITVDNADLKIRDGQTAEIIIASDGKSAHLLPQSVLTLNDEGTLGVRTVTAEKKADFVPVTMLRDTIDGVWLAGLPEAADVIVIGQEYVIPGVPVEASYQETNE</sequence>